<evidence type="ECO:0000313" key="2">
    <source>
        <dbReference type="Proteomes" id="UP000683000"/>
    </source>
</evidence>
<dbReference type="AlphaFoldDB" id="A0A8I2YKR1"/>
<dbReference type="Proteomes" id="UP000683000">
    <property type="component" value="Unassembled WGS sequence"/>
</dbReference>
<accession>A0A8I2YKR1</accession>
<proteinExistence type="predicted"/>
<gene>
    <name evidence="1" type="ORF">JVT61DRAFT_4848</name>
</gene>
<evidence type="ECO:0000313" key="1">
    <source>
        <dbReference type="EMBL" id="KAG6374194.1"/>
    </source>
</evidence>
<organism evidence="1 2">
    <name type="scientific">Boletus reticuloceps</name>
    <dbReference type="NCBI Taxonomy" id="495285"/>
    <lineage>
        <taxon>Eukaryota</taxon>
        <taxon>Fungi</taxon>
        <taxon>Dikarya</taxon>
        <taxon>Basidiomycota</taxon>
        <taxon>Agaricomycotina</taxon>
        <taxon>Agaricomycetes</taxon>
        <taxon>Agaricomycetidae</taxon>
        <taxon>Boletales</taxon>
        <taxon>Boletineae</taxon>
        <taxon>Boletaceae</taxon>
        <taxon>Boletoideae</taxon>
        <taxon>Boletus</taxon>
    </lineage>
</organism>
<dbReference type="OrthoDB" id="2655432at2759"/>
<dbReference type="EMBL" id="JAGFBS010000019">
    <property type="protein sequence ID" value="KAG6374194.1"/>
    <property type="molecule type" value="Genomic_DNA"/>
</dbReference>
<name>A0A8I2YKR1_9AGAM</name>
<protein>
    <submittedName>
        <fullName evidence="1">Uncharacterized protein</fullName>
    </submittedName>
</protein>
<keyword evidence="2" id="KW-1185">Reference proteome</keyword>
<comment type="caution">
    <text evidence="1">The sequence shown here is derived from an EMBL/GenBank/DDBJ whole genome shotgun (WGS) entry which is preliminary data.</text>
</comment>
<reference evidence="1" key="1">
    <citation type="submission" date="2021-03" db="EMBL/GenBank/DDBJ databases">
        <title>Evolutionary innovations through gain and loss of genes in the ectomycorrhizal Boletales.</title>
        <authorList>
            <person name="Wu G."/>
            <person name="Miyauchi S."/>
            <person name="Morin E."/>
            <person name="Yang Z.-L."/>
            <person name="Xu J."/>
            <person name="Martin F.M."/>
        </authorList>
    </citation>
    <scope>NUCLEOTIDE SEQUENCE</scope>
    <source>
        <strain evidence="1">BR01</strain>
    </source>
</reference>
<sequence>MVRTIKSEQTAVPLKKRLKPRGAKFVTWEDVANVKFRQVLSLPAHVRITFRVFDRLENFRSAIGRKSLPTHLTILGSTKILSCCRWQVQRCGEPDIDFLDTKRRKSGKCILGSAKRPGTIPSYLSLIKHSSDSCIHPTFRYK</sequence>